<evidence type="ECO:0000256" key="1">
    <source>
        <dbReference type="SAM" id="MobiDB-lite"/>
    </source>
</evidence>
<feature type="compositionally biased region" description="Low complexity" evidence="1">
    <location>
        <begin position="58"/>
        <end position="75"/>
    </location>
</feature>
<reference evidence="2" key="1">
    <citation type="submission" date="2023-10" db="EMBL/GenBank/DDBJ databases">
        <authorList>
            <person name="Noh H."/>
        </authorList>
    </citation>
    <scope>NUCLEOTIDE SEQUENCE</scope>
    <source>
        <strain evidence="2">DUCC4014</strain>
    </source>
</reference>
<dbReference type="RefSeq" id="XP_062625673.1">
    <property type="nucleotide sequence ID" value="XM_062769689.1"/>
</dbReference>
<sequence length="185" mass="19034">MAALARLLWFGVPPLSRCYLSRVSAIYSRVAASTLDRHHTHAVSAAVVSVHITPVSRTARLASPSPSPSARPRSATQPTSESFIHNASTDSLPALADRDIPFLAEYSDAAGGDAGVAAAAAADEPPAYDTHRDIVVGEAGAAVGGSSSANKKAVGAGAAAGARSERERERDPNSVFSLADDEDED</sequence>
<name>A0AAF0Y822_9TREE</name>
<feature type="compositionally biased region" description="Polar residues" evidence="1">
    <location>
        <begin position="76"/>
        <end position="90"/>
    </location>
</feature>
<gene>
    <name evidence="2" type="ORF">LOC62_02G003164</name>
</gene>
<dbReference type="AlphaFoldDB" id="A0AAF0Y822"/>
<dbReference type="Proteomes" id="UP000827549">
    <property type="component" value="Chromosome 2"/>
</dbReference>
<accession>A0AAF0Y822</accession>
<feature type="region of interest" description="Disordered" evidence="1">
    <location>
        <begin position="58"/>
        <end position="90"/>
    </location>
</feature>
<dbReference type="EMBL" id="CP086715">
    <property type="protein sequence ID" value="WOO79641.1"/>
    <property type="molecule type" value="Genomic_DNA"/>
</dbReference>
<dbReference type="GeneID" id="87806410"/>
<feature type="compositionally biased region" description="Low complexity" evidence="1">
    <location>
        <begin position="141"/>
        <end position="162"/>
    </location>
</feature>
<evidence type="ECO:0000313" key="2">
    <source>
        <dbReference type="EMBL" id="WOO79641.1"/>
    </source>
</evidence>
<feature type="compositionally biased region" description="Basic and acidic residues" evidence="1">
    <location>
        <begin position="163"/>
        <end position="172"/>
    </location>
</feature>
<organism evidence="2 3">
    <name type="scientific">Vanrija pseudolonga</name>
    <dbReference type="NCBI Taxonomy" id="143232"/>
    <lineage>
        <taxon>Eukaryota</taxon>
        <taxon>Fungi</taxon>
        <taxon>Dikarya</taxon>
        <taxon>Basidiomycota</taxon>
        <taxon>Agaricomycotina</taxon>
        <taxon>Tremellomycetes</taxon>
        <taxon>Trichosporonales</taxon>
        <taxon>Trichosporonaceae</taxon>
        <taxon>Vanrija</taxon>
    </lineage>
</organism>
<protein>
    <submittedName>
        <fullName evidence="2">Uncharacterized protein</fullName>
    </submittedName>
</protein>
<feature type="region of interest" description="Disordered" evidence="1">
    <location>
        <begin position="141"/>
        <end position="185"/>
    </location>
</feature>
<evidence type="ECO:0000313" key="3">
    <source>
        <dbReference type="Proteomes" id="UP000827549"/>
    </source>
</evidence>
<keyword evidence="3" id="KW-1185">Reference proteome</keyword>
<proteinExistence type="predicted"/>